<dbReference type="OrthoDB" id="338531at2759"/>
<reference evidence="3 4" key="1">
    <citation type="submission" date="2018-11" db="EMBL/GenBank/DDBJ databases">
        <title>Genome sequence of Apiotrichum porosum DSM 27194.</title>
        <authorList>
            <person name="Aliyu H."/>
            <person name="Gorte O."/>
            <person name="Ochsenreither K."/>
        </authorList>
    </citation>
    <scope>NUCLEOTIDE SEQUENCE [LARGE SCALE GENOMIC DNA]</scope>
    <source>
        <strain evidence="3 4">DSM 27194</strain>
    </source>
</reference>
<comment type="caution">
    <text evidence="3">The sequence shown here is derived from an EMBL/GenBank/DDBJ whole genome shotgun (WGS) entry which is preliminary data.</text>
</comment>
<gene>
    <name evidence="3" type="ORF">EHS24_000754</name>
</gene>
<organism evidence="3 4">
    <name type="scientific">Apiotrichum porosum</name>
    <dbReference type="NCBI Taxonomy" id="105984"/>
    <lineage>
        <taxon>Eukaryota</taxon>
        <taxon>Fungi</taxon>
        <taxon>Dikarya</taxon>
        <taxon>Basidiomycota</taxon>
        <taxon>Agaricomycotina</taxon>
        <taxon>Tremellomycetes</taxon>
        <taxon>Trichosporonales</taxon>
        <taxon>Trichosporonaceae</taxon>
        <taxon>Apiotrichum</taxon>
    </lineage>
</organism>
<dbReference type="InterPro" id="IPR009057">
    <property type="entry name" value="Homeodomain-like_sf"/>
</dbReference>
<feature type="region of interest" description="Disordered" evidence="1">
    <location>
        <begin position="47"/>
        <end position="99"/>
    </location>
</feature>
<dbReference type="GeneID" id="39585297"/>
<dbReference type="Gene3D" id="1.10.10.60">
    <property type="entry name" value="Homeodomain-like"/>
    <property type="match status" value="1"/>
</dbReference>
<protein>
    <recommendedName>
        <fullName evidence="2">Homeobox domain-containing protein</fullName>
    </recommendedName>
</protein>
<name>A0A427YAT5_9TREE</name>
<dbReference type="InterPro" id="IPR001356">
    <property type="entry name" value="HD"/>
</dbReference>
<evidence type="ECO:0000259" key="2">
    <source>
        <dbReference type="SMART" id="SM00389"/>
    </source>
</evidence>
<dbReference type="EMBL" id="RSCE01000001">
    <property type="protein sequence ID" value="RSH88223.1"/>
    <property type="molecule type" value="Genomic_DNA"/>
</dbReference>
<accession>A0A427YAT5</accession>
<dbReference type="GO" id="GO:0003677">
    <property type="term" value="F:DNA binding"/>
    <property type="evidence" value="ECO:0007669"/>
    <property type="project" value="InterPro"/>
</dbReference>
<feature type="region of interest" description="Disordered" evidence="1">
    <location>
        <begin position="373"/>
        <end position="415"/>
    </location>
</feature>
<dbReference type="SMART" id="SM00389">
    <property type="entry name" value="HOX"/>
    <property type="match status" value="1"/>
</dbReference>
<evidence type="ECO:0000256" key="1">
    <source>
        <dbReference type="SAM" id="MobiDB-lite"/>
    </source>
</evidence>
<feature type="compositionally biased region" description="Basic and acidic residues" evidence="1">
    <location>
        <begin position="47"/>
        <end position="61"/>
    </location>
</feature>
<dbReference type="RefSeq" id="XP_028480431.1">
    <property type="nucleotide sequence ID" value="XM_028616574.1"/>
</dbReference>
<feature type="domain" description="Homeobox" evidence="2">
    <location>
        <begin position="146"/>
        <end position="213"/>
    </location>
</feature>
<evidence type="ECO:0000313" key="3">
    <source>
        <dbReference type="EMBL" id="RSH88223.1"/>
    </source>
</evidence>
<dbReference type="Proteomes" id="UP000279236">
    <property type="component" value="Unassembled WGS sequence"/>
</dbReference>
<dbReference type="AlphaFoldDB" id="A0A427YAT5"/>
<sequence length="562" mass="60432">MLKGDDGYPSPVVSVAQMDMSSELANQAAAEAAVAAAITEAASAAERAEAAAEQEQAHEQAKALAQAQAHVEAASASLRDREHTDAQAPNSVGVSVAASPAPVGSSIGVTDTAASTTIHLPLPGPGHGPPPPPTYTRSRGGGFTFGAPHRQAPDSPLSNAQQLLVLREFYSRNPNPGKKDLEILAERTGRPWNKIREYFRQRRNKLRGLVDLEGMEEPGRATGWLQVTYRAGPSTATVSQLSLYNAYKTRFDPYAAQSPLMGGQELIQLACATFPGCEMARDEGDYVLRGLRDKDGAAAEAEWDRGVDALVEPLRGSTWLLNHFQHQSDPAAPPSVSQTELYSAYAARFSSLLPDAEEEETTADELKEFEADMGGAGDDAEMDDINSFLPPAADDDTQAQSRDEDSAADGTGVREHRLLNPVELITLARMTFPKAEPAIDEDGRFVIRGLERRDGVEKGRAGRSIDMFPFALAAQPTPSDPAHPFTALLKRKLALLAPEPEPKRRAVGGIGVNIGVPPVGVAQTQPEPELELTDEERELLEGLQRFKGSRLGREVRDVCVQQ</sequence>
<keyword evidence="4" id="KW-1185">Reference proteome</keyword>
<proteinExistence type="predicted"/>
<evidence type="ECO:0000313" key="4">
    <source>
        <dbReference type="Proteomes" id="UP000279236"/>
    </source>
</evidence>
<dbReference type="SUPFAM" id="SSF46689">
    <property type="entry name" value="Homeodomain-like"/>
    <property type="match status" value="1"/>
</dbReference>
<feature type="compositionally biased region" description="Low complexity" evidence="1">
    <location>
        <begin position="88"/>
        <end position="99"/>
    </location>
</feature>
<feature type="compositionally biased region" description="Low complexity" evidence="1">
    <location>
        <begin position="62"/>
        <end position="76"/>
    </location>
</feature>
<dbReference type="CDD" id="cd00086">
    <property type="entry name" value="homeodomain"/>
    <property type="match status" value="1"/>
</dbReference>